<feature type="compositionally biased region" description="Basic and acidic residues" evidence="13">
    <location>
        <begin position="138"/>
        <end position="147"/>
    </location>
</feature>
<evidence type="ECO:0000256" key="13">
    <source>
        <dbReference type="SAM" id="MobiDB-lite"/>
    </source>
</evidence>
<evidence type="ECO:0000256" key="14">
    <source>
        <dbReference type="SAM" id="SignalP"/>
    </source>
</evidence>
<keyword evidence="6" id="KW-0964">Secreted</keyword>
<feature type="chain" id="PRO_5047357285" description="Gastrin-releasing peptide" evidence="14">
    <location>
        <begin position="24"/>
        <end position="147"/>
    </location>
</feature>
<dbReference type="InterPro" id="IPR000874">
    <property type="entry name" value="Bombesin"/>
</dbReference>
<evidence type="ECO:0000313" key="15">
    <source>
        <dbReference type="Proteomes" id="UP001652624"/>
    </source>
</evidence>
<evidence type="ECO:0000256" key="12">
    <source>
        <dbReference type="ARBA" id="ARBA00033733"/>
    </source>
</evidence>
<feature type="region of interest" description="Disordered" evidence="13">
    <location>
        <begin position="96"/>
        <end position="147"/>
    </location>
</feature>
<evidence type="ECO:0000313" key="16">
    <source>
        <dbReference type="RefSeq" id="XP_060028326.1"/>
    </source>
</evidence>
<evidence type="ECO:0000256" key="5">
    <source>
        <dbReference type="ARBA" id="ARBA00016270"/>
    </source>
</evidence>
<evidence type="ECO:0000256" key="1">
    <source>
        <dbReference type="ARBA" id="ARBA00004263"/>
    </source>
</evidence>
<dbReference type="GeneID" id="103118811"/>
<dbReference type="RefSeq" id="XP_060028326.1">
    <property type="nucleotide sequence ID" value="XM_060172343.1"/>
</dbReference>
<keyword evidence="9 14" id="KW-0732">Signal</keyword>
<comment type="function">
    <text evidence="12">Induces an itch response through activation of receptors present on mast cells, triggering mast cell degranulation.</text>
</comment>
<gene>
    <name evidence="16" type="primary">GRP</name>
</gene>
<comment type="subcellular location">
    <subcellularLocation>
        <location evidence="2">Cell projection</location>
        <location evidence="2">Neuron projection</location>
    </subcellularLocation>
    <subcellularLocation>
        <location evidence="1">Cytoplasmic vesicle</location>
        <location evidence="1">Secretory vesicle lumen</location>
    </subcellularLocation>
    <subcellularLocation>
        <location evidence="3">Secreted</location>
    </subcellularLocation>
</comment>
<accession>A0ABM3VVH4</accession>
<feature type="compositionally biased region" description="Low complexity" evidence="13">
    <location>
        <begin position="97"/>
        <end position="109"/>
    </location>
</feature>
<dbReference type="PANTHER" id="PTHR16866">
    <property type="entry name" value="GASTRIN-RELEASING PEPTIDE"/>
    <property type="match status" value="1"/>
</dbReference>
<keyword evidence="10" id="KW-0027">Amidation</keyword>
<keyword evidence="15" id="KW-1185">Reference proteome</keyword>
<name>A0ABM3VVH4_ERIEU</name>
<evidence type="ECO:0000256" key="6">
    <source>
        <dbReference type="ARBA" id="ARBA00022525"/>
    </source>
</evidence>
<evidence type="ECO:0000256" key="8">
    <source>
        <dbReference type="ARBA" id="ARBA00022685"/>
    </source>
</evidence>
<keyword evidence="7" id="KW-0467">Mast cell degranulation</keyword>
<evidence type="ECO:0000256" key="10">
    <source>
        <dbReference type="ARBA" id="ARBA00022815"/>
    </source>
</evidence>
<evidence type="ECO:0000256" key="7">
    <source>
        <dbReference type="ARBA" id="ARBA00022675"/>
    </source>
</evidence>
<proteinExistence type="inferred from homology"/>
<comment type="similarity">
    <text evidence="4">Belongs to the bombesin/neuromedin-B/ranatensin family.</text>
</comment>
<reference evidence="16" key="1">
    <citation type="submission" date="2025-08" db="UniProtKB">
        <authorList>
            <consortium name="RefSeq"/>
        </authorList>
    </citation>
    <scope>IDENTIFICATION</scope>
</reference>
<keyword evidence="8" id="KW-0165">Cleavage on pair of basic residues</keyword>
<dbReference type="Proteomes" id="UP001652624">
    <property type="component" value="Chromosome 15"/>
</dbReference>
<feature type="signal peptide" evidence="14">
    <location>
        <begin position="1"/>
        <end position="23"/>
    </location>
</feature>
<evidence type="ECO:0000256" key="9">
    <source>
        <dbReference type="ARBA" id="ARBA00022729"/>
    </source>
</evidence>
<keyword evidence="11" id="KW-0968">Cytoplasmic vesicle</keyword>
<dbReference type="Pfam" id="PF02044">
    <property type="entry name" value="Bombesin"/>
    <property type="match status" value="1"/>
</dbReference>
<evidence type="ECO:0000256" key="3">
    <source>
        <dbReference type="ARBA" id="ARBA00004613"/>
    </source>
</evidence>
<dbReference type="PROSITE" id="PS00257">
    <property type="entry name" value="BOMBESIN"/>
    <property type="match status" value="1"/>
</dbReference>
<feature type="compositionally biased region" description="Basic and acidic residues" evidence="13">
    <location>
        <begin position="114"/>
        <end position="131"/>
    </location>
</feature>
<organism evidence="15 16">
    <name type="scientific">Erinaceus europaeus</name>
    <name type="common">Western European hedgehog</name>
    <dbReference type="NCBI Taxonomy" id="9365"/>
    <lineage>
        <taxon>Eukaryota</taxon>
        <taxon>Metazoa</taxon>
        <taxon>Chordata</taxon>
        <taxon>Craniata</taxon>
        <taxon>Vertebrata</taxon>
        <taxon>Euteleostomi</taxon>
        <taxon>Mammalia</taxon>
        <taxon>Eutheria</taxon>
        <taxon>Laurasiatheria</taxon>
        <taxon>Eulipotyphla</taxon>
        <taxon>Erinaceidae</taxon>
        <taxon>Erinaceinae</taxon>
        <taxon>Erinaceus</taxon>
    </lineage>
</organism>
<sequence length="147" mass="16061">MRGRGLPLLLLALVVGLAPPGPAAPAPGTGGPALTRMYPRGNHWAVGHLMGKKNTEESPYSHQGGNLKQQLLEYIRCQEAARNVFNLIAAKAILGHQSPPQQSLSSRQSTWGSEENRHHLKDVGSRHKDGRLFAPDSQPEKRKPQLK</sequence>
<evidence type="ECO:0000256" key="11">
    <source>
        <dbReference type="ARBA" id="ARBA00023329"/>
    </source>
</evidence>
<evidence type="ECO:0000256" key="4">
    <source>
        <dbReference type="ARBA" id="ARBA00010012"/>
    </source>
</evidence>
<dbReference type="PANTHER" id="PTHR16866:SF2">
    <property type="entry name" value="GASTRIN-RELEASING PEPTIDE"/>
    <property type="match status" value="1"/>
</dbReference>
<evidence type="ECO:0000256" key="2">
    <source>
        <dbReference type="ARBA" id="ARBA00004487"/>
    </source>
</evidence>
<protein>
    <recommendedName>
        <fullName evidence="5">Gastrin-releasing peptide</fullName>
    </recommendedName>
</protein>